<reference evidence="1" key="1">
    <citation type="journal article" date="2015" name="Nature">
        <title>Complex archaea that bridge the gap between prokaryotes and eukaryotes.</title>
        <authorList>
            <person name="Spang A."/>
            <person name="Saw J.H."/>
            <person name="Jorgensen S.L."/>
            <person name="Zaremba-Niedzwiedzka K."/>
            <person name="Martijn J."/>
            <person name="Lind A.E."/>
            <person name="van Eijk R."/>
            <person name="Schleper C."/>
            <person name="Guy L."/>
            <person name="Ettema T.J."/>
        </authorList>
    </citation>
    <scope>NUCLEOTIDE SEQUENCE</scope>
</reference>
<evidence type="ECO:0000313" key="1">
    <source>
        <dbReference type="EMBL" id="KKK56766.1"/>
    </source>
</evidence>
<sequence length="132" mass="14685">MPVVPCDLGAVVEKPRLPAATEFTFMARKAELGPAKNPNKKTGKIEDRIACEIFPLDAGWEDRIVYHNFSLSPGALESDNPTFSIKKFFTVVGFNVGPQWSTEDLLTIKFVATVKYKEGDNRPQLDKVLRGT</sequence>
<proteinExistence type="predicted"/>
<gene>
    <name evidence="1" type="ORF">LCGC14_3061250</name>
</gene>
<dbReference type="EMBL" id="LAZR01064826">
    <property type="protein sequence ID" value="KKK56766.1"/>
    <property type="molecule type" value="Genomic_DNA"/>
</dbReference>
<organism evidence="1">
    <name type="scientific">marine sediment metagenome</name>
    <dbReference type="NCBI Taxonomy" id="412755"/>
    <lineage>
        <taxon>unclassified sequences</taxon>
        <taxon>metagenomes</taxon>
        <taxon>ecological metagenomes</taxon>
    </lineage>
</organism>
<protein>
    <submittedName>
        <fullName evidence="1">Uncharacterized protein</fullName>
    </submittedName>
</protein>
<dbReference type="AlphaFoldDB" id="A0A0F8Z9J7"/>
<name>A0A0F8Z9J7_9ZZZZ</name>
<comment type="caution">
    <text evidence="1">The sequence shown here is derived from an EMBL/GenBank/DDBJ whole genome shotgun (WGS) entry which is preliminary data.</text>
</comment>
<accession>A0A0F8Z9J7</accession>